<feature type="compositionally biased region" description="Low complexity" evidence="2">
    <location>
        <begin position="1"/>
        <end position="17"/>
    </location>
</feature>
<dbReference type="InterPro" id="IPR039340">
    <property type="entry name" value="Tfc4/TFIIIC-102/Sfc4"/>
</dbReference>
<feature type="repeat" description="TPR" evidence="1">
    <location>
        <begin position="122"/>
        <end position="155"/>
    </location>
</feature>
<dbReference type="InterPro" id="IPR019734">
    <property type="entry name" value="TPR_rpt"/>
</dbReference>
<feature type="compositionally biased region" description="Polar residues" evidence="2">
    <location>
        <begin position="24"/>
        <end position="37"/>
    </location>
</feature>
<proteinExistence type="predicted"/>
<gene>
    <name evidence="3" type="ORF">LWI29_035978</name>
</gene>
<reference evidence="3" key="1">
    <citation type="journal article" date="2022" name="Plant J.">
        <title>Strategies of tolerance reflected in two North American maple genomes.</title>
        <authorList>
            <person name="McEvoy S.L."/>
            <person name="Sezen U.U."/>
            <person name="Trouern-Trend A."/>
            <person name="McMahon S.M."/>
            <person name="Schaberg P.G."/>
            <person name="Yang J."/>
            <person name="Wegrzyn J.L."/>
            <person name="Swenson N.G."/>
        </authorList>
    </citation>
    <scope>NUCLEOTIDE SEQUENCE</scope>
    <source>
        <strain evidence="3">NS2018</strain>
    </source>
</reference>
<dbReference type="SUPFAM" id="SSF48452">
    <property type="entry name" value="TPR-like"/>
    <property type="match status" value="1"/>
</dbReference>
<dbReference type="PANTHER" id="PTHR23082">
    <property type="entry name" value="TRANSCRIPTION INITIATION FACTOR IIIC TFIIIC , POLYPEPTIDE 3-RELATED"/>
    <property type="match status" value="1"/>
</dbReference>
<keyword evidence="4" id="KW-1185">Reference proteome</keyword>
<evidence type="ECO:0000256" key="1">
    <source>
        <dbReference type="PROSITE-ProRule" id="PRU00339"/>
    </source>
</evidence>
<sequence length="158" mass="17112">MSLSSCPYSSSSSSSSSLRVRASFDTQQRLSYNSNAPKNPKKILASTAKPPPPPPLTLTTRLDPSVFDLLKIPSQDVWLPNAPKVQKPRSVFNAAALAYIGDCIYEAISVLTEVVMFNPCLPDTYHTLGLVYDTIGNAEKAAGFYELAAENDPKDSTL</sequence>
<dbReference type="GO" id="GO:0000127">
    <property type="term" value="C:transcription factor TFIIIC complex"/>
    <property type="evidence" value="ECO:0007669"/>
    <property type="project" value="TreeGrafter"/>
</dbReference>
<protein>
    <submittedName>
        <fullName evidence="3">Uncharacterized protein</fullName>
    </submittedName>
</protein>
<dbReference type="EMBL" id="JAUESC010000004">
    <property type="protein sequence ID" value="KAK0598576.1"/>
    <property type="molecule type" value="Genomic_DNA"/>
</dbReference>
<dbReference type="PROSITE" id="PS50005">
    <property type="entry name" value="TPR"/>
    <property type="match status" value="1"/>
</dbReference>
<feature type="region of interest" description="Disordered" evidence="2">
    <location>
        <begin position="1"/>
        <end position="55"/>
    </location>
</feature>
<dbReference type="PANTHER" id="PTHR23082:SF0">
    <property type="entry name" value="GENERAL TRANSCRIPTION FACTOR 3C POLYPEPTIDE 3"/>
    <property type="match status" value="1"/>
</dbReference>
<name>A0AA39SIC1_ACESA</name>
<accession>A0AA39SIC1</accession>
<comment type="caution">
    <text evidence="3">The sequence shown here is derived from an EMBL/GenBank/DDBJ whole genome shotgun (WGS) entry which is preliminary data.</text>
</comment>
<evidence type="ECO:0000313" key="4">
    <source>
        <dbReference type="Proteomes" id="UP001168877"/>
    </source>
</evidence>
<dbReference type="AlphaFoldDB" id="A0AA39SIC1"/>
<evidence type="ECO:0000313" key="3">
    <source>
        <dbReference type="EMBL" id="KAK0598576.1"/>
    </source>
</evidence>
<organism evidence="3 4">
    <name type="scientific">Acer saccharum</name>
    <name type="common">Sugar maple</name>
    <dbReference type="NCBI Taxonomy" id="4024"/>
    <lineage>
        <taxon>Eukaryota</taxon>
        <taxon>Viridiplantae</taxon>
        <taxon>Streptophyta</taxon>
        <taxon>Embryophyta</taxon>
        <taxon>Tracheophyta</taxon>
        <taxon>Spermatophyta</taxon>
        <taxon>Magnoliopsida</taxon>
        <taxon>eudicotyledons</taxon>
        <taxon>Gunneridae</taxon>
        <taxon>Pentapetalae</taxon>
        <taxon>rosids</taxon>
        <taxon>malvids</taxon>
        <taxon>Sapindales</taxon>
        <taxon>Sapindaceae</taxon>
        <taxon>Hippocastanoideae</taxon>
        <taxon>Acereae</taxon>
        <taxon>Acer</taxon>
    </lineage>
</organism>
<dbReference type="Gene3D" id="1.25.40.10">
    <property type="entry name" value="Tetratricopeptide repeat domain"/>
    <property type="match status" value="1"/>
</dbReference>
<evidence type="ECO:0000256" key="2">
    <source>
        <dbReference type="SAM" id="MobiDB-lite"/>
    </source>
</evidence>
<dbReference type="InterPro" id="IPR011990">
    <property type="entry name" value="TPR-like_helical_dom_sf"/>
</dbReference>
<dbReference type="GO" id="GO:0006383">
    <property type="term" value="P:transcription by RNA polymerase III"/>
    <property type="evidence" value="ECO:0007669"/>
    <property type="project" value="InterPro"/>
</dbReference>
<reference evidence="3" key="2">
    <citation type="submission" date="2023-06" db="EMBL/GenBank/DDBJ databases">
        <authorList>
            <person name="Swenson N.G."/>
            <person name="Wegrzyn J.L."/>
            <person name="Mcevoy S.L."/>
        </authorList>
    </citation>
    <scope>NUCLEOTIDE SEQUENCE</scope>
    <source>
        <strain evidence="3">NS2018</strain>
        <tissue evidence="3">Leaf</tissue>
    </source>
</reference>
<dbReference type="Proteomes" id="UP001168877">
    <property type="component" value="Unassembled WGS sequence"/>
</dbReference>
<keyword evidence="1" id="KW-0802">TPR repeat</keyword>